<evidence type="ECO:0000256" key="1">
    <source>
        <dbReference type="SAM" id="MobiDB-lite"/>
    </source>
</evidence>
<dbReference type="AlphaFoldDB" id="T1PGE1"/>
<sequence>MSLDSLTSANARTGNRSKTNKSSDNERLSDLCVDDSMNESMKSSVITNKSASRESLLSNRLGRPTKLKSDSCNSQKTRANGSVKPARPTSLGPRAPKYLQQKITSTGSSPSSVTTTKSATSRLSSVSSTQSSRDFYKRSISVPGQSGGGDGSQNQPQTKHSFLSAKSREILARRAEKEKNKQQQEELLKQTQKDRLHNPNETKTANNKSNLNIGGGAPVMRSASHSSVMTTLRNNGPPSNIPTRRPNSLQLKKSHNAKTNQNNSNNFRNHKSSSGGEIYHTAQAVKQKIELLIKTSAKAANNDDDGHPSIVVESKLERSSTFCKDAADVADINELQIIE</sequence>
<feature type="compositionally biased region" description="Polar residues" evidence="1">
    <location>
        <begin position="201"/>
        <end position="212"/>
    </location>
</feature>
<feature type="region of interest" description="Disordered" evidence="1">
    <location>
        <begin position="1"/>
        <end position="273"/>
    </location>
</feature>
<proteinExistence type="evidence at transcript level"/>
<dbReference type="VEuPathDB" id="VectorBase:MDOMA2_012565"/>
<organism evidence="2">
    <name type="scientific">Musca domestica</name>
    <name type="common">House fly</name>
    <dbReference type="NCBI Taxonomy" id="7370"/>
    <lineage>
        <taxon>Eukaryota</taxon>
        <taxon>Metazoa</taxon>
        <taxon>Ecdysozoa</taxon>
        <taxon>Arthropoda</taxon>
        <taxon>Hexapoda</taxon>
        <taxon>Insecta</taxon>
        <taxon>Pterygota</taxon>
        <taxon>Neoptera</taxon>
        <taxon>Endopterygota</taxon>
        <taxon>Diptera</taxon>
        <taxon>Brachycera</taxon>
        <taxon>Muscomorpha</taxon>
        <taxon>Muscoidea</taxon>
        <taxon>Muscidae</taxon>
        <taxon>Musca</taxon>
    </lineage>
</organism>
<accession>T1PGE1</accession>
<feature type="compositionally biased region" description="Polar residues" evidence="1">
    <location>
        <begin position="70"/>
        <end position="80"/>
    </location>
</feature>
<dbReference type="EMBL" id="KA647836">
    <property type="protein sequence ID" value="AFP62465.1"/>
    <property type="molecule type" value="mRNA"/>
</dbReference>
<name>T1PGE1_MUSDO</name>
<feature type="compositionally biased region" description="Basic and acidic residues" evidence="1">
    <location>
        <begin position="166"/>
        <end position="200"/>
    </location>
</feature>
<protein>
    <submittedName>
        <fullName evidence="2">Uncharacterized protein</fullName>
    </submittedName>
</protein>
<feature type="compositionally biased region" description="Polar residues" evidence="1">
    <location>
        <begin position="223"/>
        <end position="273"/>
    </location>
</feature>
<feature type="compositionally biased region" description="Polar residues" evidence="1">
    <location>
        <begin position="1"/>
        <end position="20"/>
    </location>
</feature>
<feature type="compositionally biased region" description="Polar residues" evidence="1">
    <location>
        <begin position="38"/>
        <end position="58"/>
    </location>
</feature>
<evidence type="ECO:0000313" key="2">
    <source>
        <dbReference type="EMBL" id="AFP62465.1"/>
    </source>
</evidence>
<dbReference type="VEuPathDB" id="VectorBase:MDOA011000"/>
<reference evidence="2" key="1">
    <citation type="submission" date="2012-08" db="EMBL/GenBank/DDBJ databases">
        <title>Transcriptome of adult Musca domestica launches a platform for comparative house fly gene expression and characterization of differential gene expression among resistant and susceptible house flies.</title>
        <authorList>
            <person name="Liu N."/>
            <person name="Zhang L."/>
            <person name="Li M."/>
            <person name="Reid W."/>
        </authorList>
    </citation>
    <scope>NUCLEOTIDE SEQUENCE</scope>
    <source>
        <strain evidence="2">ALHF</strain>
        <tissue evidence="2">Whole body</tissue>
    </source>
</reference>
<feature type="compositionally biased region" description="Low complexity" evidence="1">
    <location>
        <begin position="104"/>
        <end position="132"/>
    </location>
</feature>